<dbReference type="InterPro" id="IPR036163">
    <property type="entry name" value="HMA_dom_sf"/>
</dbReference>
<evidence type="ECO:0000256" key="13">
    <source>
        <dbReference type="RuleBase" id="RU362081"/>
    </source>
</evidence>
<keyword evidence="10 13" id="KW-1133">Transmembrane helix</keyword>
<dbReference type="GO" id="GO:0016887">
    <property type="term" value="F:ATP hydrolysis activity"/>
    <property type="evidence" value="ECO:0007669"/>
    <property type="project" value="InterPro"/>
</dbReference>
<dbReference type="Pfam" id="PF00702">
    <property type="entry name" value="Hydrolase"/>
    <property type="match status" value="1"/>
</dbReference>
<dbReference type="GO" id="GO:0060003">
    <property type="term" value="P:copper ion export"/>
    <property type="evidence" value="ECO:0007669"/>
    <property type="project" value="UniProtKB-ARBA"/>
</dbReference>
<dbReference type="FunFam" id="3.40.50.1000:FF:000020">
    <property type="entry name" value="Probable cation-transporting P-type ATPase"/>
    <property type="match status" value="1"/>
</dbReference>
<dbReference type="SFLD" id="SFLDG00002">
    <property type="entry name" value="C1.7:_P-type_atpase_like"/>
    <property type="match status" value="1"/>
</dbReference>
<dbReference type="FunFam" id="3.30.70.100:FF:000001">
    <property type="entry name" value="ATPase copper transporting beta"/>
    <property type="match status" value="1"/>
</dbReference>
<dbReference type="GO" id="GO:0043682">
    <property type="term" value="F:P-type divalent copper transporter activity"/>
    <property type="evidence" value="ECO:0007669"/>
    <property type="project" value="TreeGrafter"/>
</dbReference>
<evidence type="ECO:0000256" key="10">
    <source>
        <dbReference type="ARBA" id="ARBA00022989"/>
    </source>
</evidence>
<dbReference type="SUPFAM" id="SSF56784">
    <property type="entry name" value="HAD-like"/>
    <property type="match status" value="1"/>
</dbReference>
<dbReference type="InterPro" id="IPR036412">
    <property type="entry name" value="HAD-like_sf"/>
</dbReference>
<dbReference type="InterPro" id="IPR023214">
    <property type="entry name" value="HAD_sf"/>
</dbReference>
<dbReference type="InterPro" id="IPR044492">
    <property type="entry name" value="P_typ_ATPase_HD_dom"/>
</dbReference>
<dbReference type="CDD" id="cd00371">
    <property type="entry name" value="HMA"/>
    <property type="match status" value="1"/>
</dbReference>
<dbReference type="EMBL" id="MWQY01000010">
    <property type="protein sequence ID" value="ORC35104.1"/>
    <property type="molecule type" value="Genomic_DNA"/>
</dbReference>
<dbReference type="NCBIfam" id="TIGR01525">
    <property type="entry name" value="ATPase-IB_hvy"/>
    <property type="match status" value="1"/>
</dbReference>
<evidence type="ECO:0000256" key="11">
    <source>
        <dbReference type="ARBA" id="ARBA00023065"/>
    </source>
</evidence>
<dbReference type="SUPFAM" id="SSF81665">
    <property type="entry name" value="Calcium ATPase, transmembrane domain M"/>
    <property type="match status" value="1"/>
</dbReference>
<dbReference type="PROSITE" id="PS50846">
    <property type="entry name" value="HMA_2"/>
    <property type="match status" value="1"/>
</dbReference>
<comment type="caution">
    <text evidence="15">The sequence shown here is derived from an EMBL/GenBank/DDBJ whole genome shotgun (WGS) entry which is preliminary data.</text>
</comment>
<dbReference type="GO" id="GO:0005507">
    <property type="term" value="F:copper ion binding"/>
    <property type="evidence" value="ECO:0007669"/>
    <property type="project" value="TreeGrafter"/>
</dbReference>
<feature type="transmembrane region" description="Helical" evidence="13">
    <location>
        <begin position="177"/>
        <end position="195"/>
    </location>
</feature>
<dbReference type="PANTHER" id="PTHR43520">
    <property type="entry name" value="ATP7, ISOFORM B"/>
    <property type="match status" value="1"/>
</dbReference>
<evidence type="ECO:0000256" key="7">
    <source>
        <dbReference type="ARBA" id="ARBA00022741"/>
    </source>
</evidence>
<dbReference type="RefSeq" id="WP_083050576.1">
    <property type="nucleotide sequence ID" value="NZ_MWQY01000010.1"/>
</dbReference>
<protein>
    <submittedName>
        <fullName evidence="15">Heavy metal translocating P-type ATPase</fullName>
    </submittedName>
</protein>
<dbReference type="OrthoDB" id="9760364at2"/>
<dbReference type="NCBIfam" id="TIGR01494">
    <property type="entry name" value="ATPase_P-type"/>
    <property type="match status" value="2"/>
</dbReference>
<feature type="transmembrane region" description="Helical" evidence="13">
    <location>
        <begin position="149"/>
        <end position="171"/>
    </location>
</feature>
<evidence type="ECO:0000256" key="8">
    <source>
        <dbReference type="ARBA" id="ARBA00022840"/>
    </source>
</evidence>
<keyword evidence="11" id="KW-0406">Ion transport</keyword>
<dbReference type="GO" id="GO:0005886">
    <property type="term" value="C:plasma membrane"/>
    <property type="evidence" value="ECO:0007669"/>
    <property type="project" value="UniProtKB-SubCell"/>
</dbReference>
<dbReference type="InterPro" id="IPR023298">
    <property type="entry name" value="ATPase_P-typ_TM_dom_sf"/>
</dbReference>
<feature type="transmembrane region" description="Helical" evidence="13">
    <location>
        <begin position="115"/>
        <end position="137"/>
    </location>
</feature>
<proteinExistence type="inferred from homology"/>
<comment type="similarity">
    <text evidence="2 13">Belongs to the cation transport ATPase (P-type) (TC 3.A.3) family. Type IB subfamily.</text>
</comment>
<evidence type="ECO:0000313" key="15">
    <source>
        <dbReference type="EMBL" id="ORC35104.1"/>
    </source>
</evidence>
<gene>
    <name evidence="15" type="ORF">B4O97_10235</name>
</gene>
<dbReference type="Gene3D" id="3.30.70.100">
    <property type="match status" value="1"/>
</dbReference>
<dbReference type="PRINTS" id="PR00120">
    <property type="entry name" value="HATPASE"/>
</dbReference>
<evidence type="ECO:0000313" key="16">
    <source>
        <dbReference type="Proteomes" id="UP000192343"/>
    </source>
</evidence>
<keyword evidence="5 13" id="KW-0812">Transmembrane</keyword>
<evidence type="ECO:0000256" key="1">
    <source>
        <dbReference type="ARBA" id="ARBA00004651"/>
    </source>
</evidence>
<dbReference type="GO" id="GO:0005524">
    <property type="term" value="F:ATP binding"/>
    <property type="evidence" value="ECO:0007669"/>
    <property type="project" value="UniProtKB-UniRule"/>
</dbReference>
<dbReference type="Pfam" id="PF00122">
    <property type="entry name" value="E1-E2_ATPase"/>
    <property type="match status" value="1"/>
</dbReference>
<dbReference type="SUPFAM" id="SSF81653">
    <property type="entry name" value="Calcium ATPase, transduction domain A"/>
    <property type="match status" value="1"/>
</dbReference>
<dbReference type="InterPro" id="IPR008250">
    <property type="entry name" value="ATPase_P-typ_transduc_dom_A_sf"/>
</dbReference>
<keyword evidence="12 13" id="KW-0472">Membrane</keyword>
<evidence type="ECO:0000256" key="6">
    <source>
        <dbReference type="ARBA" id="ARBA00022723"/>
    </source>
</evidence>
<feature type="transmembrane region" description="Helical" evidence="13">
    <location>
        <begin position="691"/>
        <end position="714"/>
    </location>
</feature>
<dbReference type="GO" id="GO:0055070">
    <property type="term" value="P:copper ion homeostasis"/>
    <property type="evidence" value="ECO:0007669"/>
    <property type="project" value="TreeGrafter"/>
</dbReference>
<dbReference type="PANTHER" id="PTHR43520:SF8">
    <property type="entry name" value="P-TYPE CU(+) TRANSPORTER"/>
    <property type="match status" value="1"/>
</dbReference>
<dbReference type="Proteomes" id="UP000192343">
    <property type="component" value="Unassembled WGS sequence"/>
</dbReference>
<dbReference type="STRING" id="1963862.B4O97_10235"/>
<dbReference type="SFLD" id="SFLDF00027">
    <property type="entry name" value="p-type_atpase"/>
    <property type="match status" value="1"/>
</dbReference>
<reference evidence="15 16" key="1">
    <citation type="submission" date="2017-03" db="EMBL/GenBank/DDBJ databases">
        <title>Draft Genome sequence of Marispirochaeta sp. strain JC444.</title>
        <authorList>
            <person name="Shivani Y."/>
            <person name="Subhash Y."/>
            <person name="Sasikala C."/>
            <person name="Ramana C."/>
        </authorList>
    </citation>
    <scope>NUCLEOTIDE SEQUENCE [LARGE SCALE GENOMIC DNA]</scope>
    <source>
        <strain evidence="15 16">JC444</strain>
    </source>
</reference>
<evidence type="ECO:0000256" key="5">
    <source>
        <dbReference type="ARBA" id="ARBA00022692"/>
    </source>
</evidence>
<dbReference type="CDD" id="cd02094">
    <property type="entry name" value="P-type_ATPase_Cu-like"/>
    <property type="match status" value="1"/>
</dbReference>
<evidence type="ECO:0000256" key="3">
    <source>
        <dbReference type="ARBA" id="ARBA00022448"/>
    </source>
</evidence>
<dbReference type="PRINTS" id="PR00119">
    <property type="entry name" value="CATATPASE"/>
</dbReference>
<keyword evidence="9" id="KW-1278">Translocase</keyword>
<dbReference type="InterPro" id="IPR018303">
    <property type="entry name" value="ATPase_P-typ_P_site"/>
</dbReference>
<evidence type="ECO:0000256" key="2">
    <source>
        <dbReference type="ARBA" id="ARBA00006024"/>
    </source>
</evidence>
<dbReference type="InterPro" id="IPR006121">
    <property type="entry name" value="HMA_dom"/>
</dbReference>
<keyword evidence="4 13" id="KW-1003">Cell membrane</keyword>
<dbReference type="AlphaFoldDB" id="A0A1Y1RXL1"/>
<name>A0A1Y1RXL1_9SPIO</name>
<evidence type="ECO:0000256" key="4">
    <source>
        <dbReference type="ARBA" id="ARBA00022475"/>
    </source>
</evidence>
<dbReference type="Gene3D" id="2.70.150.10">
    <property type="entry name" value="Calcium-transporting ATPase, cytoplasmic transduction domain A"/>
    <property type="match status" value="1"/>
</dbReference>
<keyword evidence="6 13" id="KW-0479">Metal-binding</keyword>
<feature type="transmembrane region" description="Helical" evidence="13">
    <location>
        <begin position="330"/>
        <end position="352"/>
    </location>
</feature>
<comment type="subcellular location">
    <subcellularLocation>
        <location evidence="1">Cell membrane</location>
        <topology evidence="1">Multi-pass membrane protein</topology>
    </subcellularLocation>
</comment>
<dbReference type="InterPro" id="IPR059000">
    <property type="entry name" value="ATPase_P-type_domA"/>
</dbReference>
<dbReference type="Pfam" id="PF00403">
    <property type="entry name" value="HMA"/>
    <property type="match status" value="1"/>
</dbReference>
<dbReference type="InterPro" id="IPR027256">
    <property type="entry name" value="P-typ_ATPase_IB"/>
</dbReference>
<evidence type="ECO:0000256" key="9">
    <source>
        <dbReference type="ARBA" id="ARBA00022967"/>
    </source>
</evidence>
<dbReference type="InterPro" id="IPR017969">
    <property type="entry name" value="Heavy-metal-associated_CS"/>
</dbReference>
<dbReference type="FunFam" id="2.70.150.10:FF:000020">
    <property type="entry name" value="Copper-exporting P-type ATPase A"/>
    <property type="match status" value="1"/>
</dbReference>
<accession>A0A1Y1RXL1</accession>
<keyword evidence="16" id="KW-1185">Reference proteome</keyword>
<evidence type="ECO:0000259" key="14">
    <source>
        <dbReference type="PROSITE" id="PS50846"/>
    </source>
</evidence>
<dbReference type="SUPFAM" id="SSF55008">
    <property type="entry name" value="HMA, heavy metal-associated domain"/>
    <property type="match status" value="1"/>
</dbReference>
<dbReference type="Gene3D" id="3.40.1110.10">
    <property type="entry name" value="Calcium-transporting ATPase, cytoplasmic domain N"/>
    <property type="match status" value="1"/>
</dbReference>
<feature type="domain" description="HMA" evidence="14">
    <location>
        <begin position="3"/>
        <end position="67"/>
    </location>
</feature>
<organism evidence="15 16">
    <name type="scientific">Marispirochaeta aestuarii</name>
    <dbReference type="NCBI Taxonomy" id="1963862"/>
    <lineage>
        <taxon>Bacteria</taxon>
        <taxon>Pseudomonadati</taxon>
        <taxon>Spirochaetota</taxon>
        <taxon>Spirochaetia</taxon>
        <taxon>Spirochaetales</taxon>
        <taxon>Spirochaetaceae</taxon>
        <taxon>Marispirochaeta</taxon>
    </lineage>
</organism>
<keyword evidence="3" id="KW-0813">Transport</keyword>
<dbReference type="SFLD" id="SFLDS00003">
    <property type="entry name" value="Haloacid_Dehalogenase"/>
    <property type="match status" value="1"/>
</dbReference>
<dbReference type="Gene3D" id="3.40.50.1000">
    <property type="entry name" value="HAD superfamily/HAD-like"/>
    <property type="match status" value="1"/>
</dbReference>
<keyword evidence="8 13" id="KW-0067">ATP-binding</keyword>
<dbReference type="InterPro" id="IPR001757">
    <property type="entry name" value="P_typ_ATPase"/>
</dbReference>
<feature type="transmembrane region" description="Helical" evidence="13">
    <location>
        <begin position="87"/>
        <end position="109"/>
    </location>
</feature>
<dbReference type="PROSITE" id="PS01047">
    <property type="entry name" value="HMA_1"/>
    <property type="match status" value="1"/>
</dbReference>
<feature type="transmembrane region" description="Helical" evidence="13">
    <location>
        <begin position="376"/>
        <end position="399"/>
    </location>
</feature>
<dbReference type="PROSITE" id="PS00154">
    <property type="entry name" value="ATPASE_E1_E2"/>
    <property type="match status" value="1"/>
</dbReference>
<sequence length="739" mass="79400">MSERAEYAVEGMTCASCVLNVEKALKKVPGVETVSVNLSDKKAVITYKEGDEASFKKAVANAGYKLNTMEEAEEKELEHLKREKRRLVIAWAITLPLSIKMLAHMLFGITIGDHTVSFVIDLAAAFPVVFIIGWPVIRTTLLSLKTFNFNMDSLIGIGTVAAYSTGILKLFGIQIENFAVVGAMIMSINFIGNYLKEMATGRASQAIKQLLELGAKSAHRLNESGTIEDVPVEELEIGDIVLVRPGEKVPVDGEIIDGESSLDESIATGESIPVDKKTGDKVIGATVNQQGAIKVRIEKVGKETFLARIIKMVEDAQGTKVPIQAFADRVTAIFVPIVLALSLGTFLFWFFLPETGNQILRTFQDLIPWINPGRGMLSAALFAAIATLVIACPCALGLATPTALMVGMGKGAVNGVLIRNGEAIQTAQKIDTVVFDKTGTITVGKPGVRVIKSDLPEDEFLRLVASVENLSEHPLARAVVQAAEERKISLADCDSFESLTGRGIRAELDTQRVEVGSLKFFQESGIETSAYEGNIHALQAEGSTVILAAREGTLIGIVGIADAIKHDSRQALAELHNMDITTVMLTGDNRRAARAIAGEVGIDRVEAELLPEDKIEIVRKLQAEGKTVAMVGDGINDAPALKQADVGIAIGTGTDIAIESADITLVSGSLMGVVKAIRLSRATFRKIMQNLFWAFFYNVIAIPLAVLGLLHPVIAETAMAFSSINVVGNSLRLKRVSLE</sequence>
<evidence type="ECO:0000256" key="12">
    <source>
        <dbReference type="ARBA" id="ARBA00023136"/>
    </source>
</evidence>
<keyword evidence="7 13" id="KW-0547">Nucleotide-binding</keyword>
<dbReference type="InterPro" id="IPR023299">
    <property type="entry name" value="ATPase_P-typ_cyto_dom_N"/>
</dbReference>